<dbReference type="GO" id="GO:0008270">
    <property type="term" value="F:zinc ion binding"/>
    <property type="evidence" value="ECO:0007669"/>
    <property type="project" value="UniProtKB-KW"/>
</dbReference>
<dbReference type="Pfam" id="PF01556">
    <property type="entry name" value="DnaJ_C"/>
    <property type="match status" value="1"/>
</dbReference>
<evidence type="ECO:0000256" key="15">
    <source>
        <dbReference type="ARBA" id="ARBA00022989"/>
    </source>
</evidence>
<dbReference type="Pfam" id="PF00226">
    <property type="entry name" value="DnaJ"/>
    <property type="match status" value="1"/>
</dbReference>
<dbReference type="InterPro" id="IPR018253">
    <property type="entry name" value="DnaJ_domain_CS"/>
</dbReference>
<dbReference type="CDD" id="cd06257">
    <property type="entry name" value="DnaJ"/>
    <property type="match status" value="1"/>
</dbReference>
<dbReference type="SMART" id="SM00271">
    <property type="entry name" value="DnaJ"/>
    <property type="match status" value="1"/>
</dbReference>
<keyword evidence="11" id="KW-0677">Repeat</keyword>
<evidence type="ECO:0000256" key="8">
    <source>
        <dbReference type="ARBA" id="ARBA00022679"/>
    </source>
</evidence>
<comment type="catalytic activity">
    <reaction evidence="20">
        <text>all-trans-lycopene = gamma-carotene</text>
        <dbReference type="Rhea" id="RHEA:32219"/>
        <dbReference type="ChEBI" id="CHEBI:15948"/>
        <dbReference type="ChEBI" id="CHEBI:27740"/>
        <dbReference type="EC" id="5.5.1.19"/>
    </reaction>
</comment>
<feature type="compositionally biased region" description="Basic and acidic residues" evidence="22">
    <location>
        <begin position="367"/>
        <end position="378"/>
    </location>
</feature>
<dbReference type="Gene3D" id="1.10.287.110">
    <property type="entry name" value="DnaJ domain"/>
    <property type="match status" value="1"/>
</dbReference>
<evidence type="ECO:0000256" key="2">
    <source>
        <dbReference type="ARBA" id="ARBA00005089"/>
    </source>
</evidence>
<dbReference type="CDD" id="cd10747">
    <property type="entry name" value="DnaJ_C"/>
    <property type="match status" value="1"/>
</dbReference>
<feature type="transmembrane region" description="Helical" evidence="23">
    <location>
        <begin position="574"/>
        <end position="593"/>
    </location>
</feature>
<keyword evidence="13 21" id="KW-0863">Zinc-finger</keyword>
<feature type="transmembrane region" description="Helical" evidence="23">
    <location>
        <begin position="645"/>
        <end position="670"/>
    </location>
</feature>
<dbReference type="Gene3D" id="2.60.260.20">
    <property type="entry name" value="Urease metallochaperone UreE, N-terminal domain"/>
    <property type="match status" value="2"/>
</dbReference>
<evidence type="ECO:0000313" key="26">
    <source>
        <dbReference type="EMBL" id="OCF55846.1"/>
    </source>
</evidence>
<dbReference type="PROSITE" id="PS00636">
    <property type="entry name" value="DNAJ_1"/>
    <property type="match status" value="1"/>
</dbReference>
<dbReference type="GO" id="GO:0016117">
    <property type="term" value="P:carotenoid biosynthetic process"/>
    <property type="evidence" value="ECO:0007669"/>
    <property type="project" value="UniProtKB-KW"/>
</dbReference>
<dbReference type="AlphaFoldDB" id="A0A1B9IJM3"/>
<dbReference type="InterPro" id="IPR012724">
    <property type="entry name" value="DnaJ"/>
</dbReference>
<dbReference type="Pfam" id="PF00494">
    <property type="entry name" value="SQS_PSY"/>
    <property type="match status" value="1"/>
</dbReference>
<evidence type="ECO:0000256" key="14">
    <source>
        <dbReference type="ARBA" id="ARBA00022833"/>
    </source>
</evidence>
<feature type="region of interest" description="Disordered" evidence="22">
    <location>
        <begin position="367"/>
        <end position="399"/>
    </location>
</feature>
<protein>
    <recommendedName>
        <fullName evidence="7">Bifunctional lycopene cyclase/phytoene synthase</fullName>
        <ecNumber evidence="6">5.5.1.19</ecNumber>
    </recommendedName>
</protein>
<dbReference type="GO" id="GO:0030544">
    <property type="term" value="F:Hsp70 protein binding"/>
    <property type="evidence" value="ECO:0007669"/>
    <property type="project" value="InterPro"/>
</dbReference>
<evidence type="ECO:0000256" key="16">
    <source>
        <dbReference type="ARBA" id="ARBA00023136"/>
    </source>
</evidence>
<evidence type="ECO:0000256" key="1">
    <source>
        <dbReference type="ARBA" id="ARBA00004141"/>
    </source>
</evidence>
<feature type="compositionally biased region" description="Acidic residues" evidence="22">
    <location>
        <begin position="384"/>
        <end position="394"/>
    </location>
</feature>
<dbReference type="InterPro" id="IPR008971">
    <property type="entry name" value="HSP40/DnaJ_pept-bd"/>
</dbReference>
<keyword evidence="27" id="KW-1185">Reference proteome</keyword>
<keyword evidence="18" id="KW-0511">Multifunctional enzyme</keyword>
<dbReference type="InterPro" id="IPR001305">
    <property type="entry name" value="HSP_DnaJ_Cys-rich_dom"/>
</dbReference>
<keyword evidence="12" id="KW-0125">Carotenoid biosynthesis</keyword>
<evidence type="ECO:0000256" key="4">
    <source>
        <dbReference type="ARBA" id="ARBA00008247"/>
    </source>
</evidence>
<comment type="similarity">
    <text evidence="5">In the C-terminal section; belongs to the phytoene/squalene synthase family.</text>
</comment>
<dbReference type="PROSITE" id="PS51188">
    <property type="entry name" value="ZF_CR"/>
    <property type="match status" value="1"/>
</dbReference>
<keyword evidence="17" id="KW-0413">Isomerase</keyword>
<dbReference type="InterPro" id="IPR017825">
    <property type="entry name" value="Lycopene_cyclase_dom"/>
</dbReference>
<dbReference type="EMBL" id="KI669465">
    <property type="protein sequence ID" value="OCF55846.1"/>
    <property type="molecule type" value="Genomic_DNA"/>
</dbReference>
<dbReference type="SFLD" id="SFLDS00005">
    <property type="entry name" value="Isoprenoid_Synthase_Type_I"/>
    <property type="match status" value="1"/>
</dbReference>
<dbReference type="UniPathway" id="UPA00799">
    <property type="reaction ID" value="UER00773"/>
</dbReference>
<keyword evidence="10 21" id="KW-0479">Metal-binding</keyword>
<comment type="subcellular location">
    <subcellularLocation>
        <location evidence="1">Membrane</location>
        <topology evidence="1">Multi-pass membrane protein</topology>
    </subcellularLocation>
</comment>
<dbReference type="GO" id="GO:0009408">
    <property type="term" value="P:response to heat"/>
    <property type="evidence" value="ECO:0007669"/>
    <property type="project" value="InterPro"/>
</dbReference>
<evidence type="ECO:0000256" key="21">
    <source>
        <dbReference type="PROSITE-ProRule" id="PRU00546"/>
    </source>
</evidence>
<organism evidence="26 27">
    <name type="scientific">Kwoniella mangroviensis CBS 10435</name>
    <dbReference type="NCBI Taxonomy" id="1331196"/>
    <lineage>
        <taxon>Eukaryota</taxon>
        <taxon>Fungi</taxon>
        <taxon>Dikarya</taxon>
        <taxon>Basidiomycota</taxon>
        <taxon>Agaricomycotina</taxon>
        <taxon>Tremellomycetes</taxon>
        <taxon>Tremellales</taxon>
        <taxon>Cryptococcaceae</taxon>
        <taxon>Kwoniella</taxon>
    </lineage>
</organism>
<evidence type="ECO:0000256" key="19">
    <source>
        <dbReference type="ARBA" id="ARBA00029313"/>
    </source>
</evidence>
<dbReference type="Gene3D" id="1.10.600.10">
    <property type="entry name" value="Farnesyl Diphosphate Synthase"/>
    <property type="match status" value="1"/>
</dbReference>
<keyword evidence="9 23" id="KW-0812">Transmembrane</keyword>
<comment type="pathway">
    <text evidence="2">Carotenoid biosynthesis; beta-carotene biosynthesis.</text>
</comment>
<dbReference type="GO" id="GO:0045436">
    <property type="term" value="F:lycopene beta cyclase activity"/>
    <property type="evidence" value="ECO:0007669"/>
    <property type="project" value="UniProtKB-ARBA"/>
</dbReference>
<evidence type="ECO:0000313" key="27">
    <source>
        <dbReference type="Proteomes" id="UP000092583"/>
    </source>
</evidence>
<dbReference type="CDD" id="cd10719">
    <property type="entry name" value="DnaJ_zf"/>
    <property type="match status" value="1"/>
</dbReference>
<feature type="compositionally biased region" description="Basic and acidic residues" evidence="22">
    <location>
        <begin position="494"/>
        <end position="504"/>
    </location>
</feature>
<evidence type="ECO:0000256" key="3">
    <source>
        <dbReference type="ARBA" id="ARBA00005172"/>
    </source>
</evidence>
<keyword evidence="15 23" id="KW-1133">Transmembrane helix</keyword>
<evidence type="ECO:0000259" key="25">
    <source>
        <dbReference type="PROSITE" id="PS51188"/>
    </source>
</evidence>
<evidence type="ECO:0000256" key="20">
    <source>
        <dbReference type="ARBA" id="ARBA00029335"/>
    </source>
</evidence>
<sequence length="1079" mass="120823">MVAETEYYDLIGVAPNADEGEIKKAYRKKALRAHPDKGGDPEHFKELTHAYEVLSDSNKRAIYDQAGKAGLEGGGGMGGGMDPQDLFSQLFGGGGGFFGGGGGSRNAGPRRGKDLVHRISVTLEDLYKGKVQKLALSKSVICKSCEGRGGKKGAVSTCTGCQGRGVKVMLRQLGPMMQQIQQPCGECEGTGEMMNPKDRCKNCNGKKTISERKVLEVHIDKGMKSGQQIKFQGESDQAPGIIPGDVVIVIEEKPHQRFQRKGDDLYCEAEIDLLTALGGGEFAIEHLDERALHVTIVPGEIIKPGALKVISGQGMPSYRHHELGDLYVRLNVVFPDTIPVNVISKLEEALPKRKDIQKFPKKIHMDEVTLEEPNDRQRRSAASDGDDMDEDDEDGRPGVQCAQRRREILKFVWLGFMATVWTTPWDNYILSQGGWSYPPNSIIGKIYHVPIEEHMFFILQPMLVILLHSIFTHGRLLSFDVDVDRIPNDTKALSEKSEIDREGEGQEDQSTKKTQISALLPERSEVHIHIQTLPRRPISSILWLVVSFIGLRLVQQTNLYNTIDYGMKHHMFYLGWILVWITPVISFLTYLGARCTRNDWWTVLLATGWLWIVDTIALRSGSWSISASSTLGMELWRGLPIEEAIFFFLTTYLIVLSSSLISHLHTLLLLSPDLPPCPPSNPIAHIKLLAKVAFNPPKIDSRILVGLKISEKTLKKGSKSFEVAKLAFGREMRIGLVVIYAWCRVTDNLIDEPFSLNTSSDPSDSSSKSLDEARYKLLESIRRHILLTNQLQTRYPAQPYSLQELDQSLDDIPNLTPEDRSAFHLFSLIIPRLIPIDPFLELCDGYETDLKFPSKSLSTISQAHENKLTDHLPIKTRDDLMEYADNVAGSIAGAICYLSWSILDSISTEPVKEFEYFRKIHNSGEASQIGAKEGRYHQGDSRSKIIKSARLMGCSLQLVNISRDIIKDGLISRLYIPISWFTSSSEVIKILFPSVSRRPSTRLYTDKLLDLADKLRDQSISSIDNLPRTARGGVRTMVVSYYEIAHAIRKNEGEVDQYGIKVGRWRRIGRAARAMWLGA</sequence>
<evidence type="ECO:0000256" key="12">
    <source>
        <dbReference type="ARBA" id="ARBA00022746"/>
    </source>
</evidence>
<evidence type="ECO:0000256" key="13">
    <source>
        <dbReference type="ARBA" id="ARBA00022771"/>
    </source>
</evidence>
<dbReference type="GO" id="GO:0016872">
    <property type="term" value="F:intramolecular lyase activity"/>
    <property type="evidence" value="ECO:0007669"/>
    <property type="project" value="InterPro"/>
</dbReference>
<dbReference type="EC" id="5.5.1.19" evidence="6"/>
<dbReference type="FunFam" id="1.10.287.110:FF:000041">
    <property type="entry name" value="Chaperone protein DNAj, putative"/>
    <property type="match status" value="1"/>
</dbReference>
<dbReference type="GO" id="GO:0005524">
    <property type="term" value="F:ATP binding"/>
    <property type="evidence" value="ECO:0007669"/>
    <property type="project" value="InterPro"/>
</dbReference>
<dbReference type="InterPro" id="IPR002939">
    <property type="entry name" value="DnaJ_C"/>
</dbReference>
<name>A0A1B9IJM3_9TREE</name>
<dbReference type="PROSITE" id="PS01045">
    <property type="entry name" value="SQUALEN_PHYTOEN_SYN_2"/>
    <property type="match status" value="1"/>
</dbReference>
<reference evidence="27" key="2">
    <citation type="submission" date="2013-12" db="EMBL/GenBank/DDBJ databases">
        <title>Evolution of pathogenesis and genome organization in the Tremellales.</title>
        <authorList>
            <person name="Cuomo C."/>
            <person name="Litvintseva A."/>
            <person name="Heitman J."/>
            <person name="Chen Y."/>
            <person name="Sun S."/>
            <person name="Springer D."/>
            <person name="Dromer F."/>
            <person name="Young S."/>
            <person name="Zeng Q."/>
            <person name="Chapman S."/>
            <person name="Gujja S."/>
            <person name="Saif S."/>
            <person name="Birren B."/>
        </authorList>
    </citation>
    <scope>NUCLEOTIDE SEQUENCE [LARGE SCALE GENOMIC DNA]</scope>
    <source>
        <strain evidence="27">CBS 10435</strain>
    </source>
</reference>
<dbReference type="InterPro" id="IPR036869">
    <property type="entry name" value="J_dom_sf"/>
</dbReference>
<dbReference type="SUPFAM" id="SSF48576">
    <property type="entry name" value="Terpenoid synthases"/>
    <property type="match status" value="1"/>
</dbReference>
<dbReference type="SFLD" id="SFLDG01018">
    <property type="entry name" value="Squalene/Phytoene_Synthase_Lik"/>
    <property type="match status" value="1"/>
</dbReference>
<dbReference type="GO" id="GO:0016020">
    <property type="term" value="C:membrane"/>
    <property type="evidence" value="ECO:0007669"/>
    <property type="project" value="UniProtKB-SubCell"/>
</dbReference>
<feature type="domain" description="J" evidence="24">
    <location>
        <begin position="6"/>
        <end position="67"/>
    </location>
</feature>
<dbReference type="InterPro" id="IPR036410">
    <property type="entry name" value="HSP_DnaJ_Cys-rich_dom_sf"/>
</dbReference>
<dbReference type="GO" id="GO:0051082">
    <property type="term" value="F:unfolded protein binding"/>
    <property type="evidence" value="ECO:0007669"/>
    <property type="project" value="InterPro"/>
</dbReference>
<comment type="pathway">
    <text evidence="3">Carotenoid biosynthesis; phytoene biosynthesis; all-trans-phytoene from geranylgeranyl diphosphate: step 1/1.</text>
</comment>
<dbReference type="InterPro" id="IPR044713">
    <property type="entry name" value="DNJA1/2-like"/>
</dbReference>
<dbReference type="InterPro" id="IPR019845">
    <property type="entry name" value="Squalene/phytoene_synthase_CS"/>
</dbReference>
<dbReference type="InterPro" id="IPR008949">
    <property type="entry name" value="Isoprenoid_synthase_dom_sf"/>
</dbReference>
<dbReference type="Gene3D" id="2.10.230.10">
    <property type="entry name" value="Heat shock protein DnaJ, cysteine-rich domain"/>
    <property type="match status" value="1"/>
</dbReference>
<feature type="region of interest" description="Disordered" evidence="22">
    <location>
        <begin position="494"/>
        <end position="513"/>
    </location>
</feature>
<dbReference type="SUPFAM" id="SSF46565">
    <property type="entry name" value="Chaperone J-domain"/>
    <property type="match status" value="1"/>
</dbReference>
<comment type="similarity">
    <text evidence="4">In the N-terminal section; belongs to the lycopene beta-cyclase family.</text>
</comment>
<accession>A0A1B9IJM3</accession>
<keyword evidence="8" id="KW-0808">Transferase</keyword>
<evidence type="ECO:0000256" key="10">
    <source>
        <dbReference type="ARBA" id="ARBA00022723"/>
    </source>
</evidence>
<dbReference type="GO" id="GO:0016765">
    <property type="term" value="F:transferase activity, transferring alkyl or aryl (other than methyl) groups"/>
    <property type="evidence" value="ECO:0007669"/>
    <property type="project" value="InterPro"/>
</dbReference>
<dbReference type="Proteomes" id="UP000092583">
    <property type="component" value="Unassembled WGS sequence"/>
</dbReference>
<evidence type="ECO:0000256" key="23">
    <source>
        <dbReference type="SAM" id="Phobius"/>
    </source>
</evidence>
<evidence type="ECO:0000256" key="7">
    <source>
        <dbReference type="ARBA" id="ARBA00018909"/>
    </source>
</evidence>
<dbReference type="SUPFAM" id="SSF49493">
    <property type="entry name" value="HSP40/DnaJ peptide-binding domain"/>
    <property type="match status" value="2"/>
</dbReference>
<dbReference type="NCBIfam" id="TIGR03462">
    <property type="entry name" value="CarR_dom_SF"/>
    <property type="match status" value="2"/>
</dbReference>
<feature type="domain" description="CR-type" evidence="25">
    <location>
        <begin position="129"/>
        <end position="212"/>
    </location>
</feature>
<dbReference type="UniPathway" id="UPA00802"/>
<dbReference type="STRING" id="1331196.A0A1B9IJM3"/>
<evidence type="ECO:0000259" key="24">
    <source>
        <dbReference type="PROSITE" id="PS50076"/>
    </source>
</evidence>
<dbReference type="Pfam" id="PF00684">
    <property type="entry name" value="DnaJ_CXXCXGXG"/>
    <property type="match status" value="1"/>
</dbReference>
<dbReference type="HAMAP" id="MF_01152">
    <property type="entry name" value="DnaJ"/>
    <property type="match status" value="1"/>
</dbReference>
<evidence type="ECO:0000256" key="11">
    <source>
        <dbReference type="ARBA" id="ARBA00022737"/>
    </source>
</evidence>
<dbReference type="InterPro" id="IPR001623">
    <property type="entry name" value="DnaJ_domain"/>
</dbReference>
<dbReference type="GO" id="GO:0006457">
    <property type="term" value="P:protein folding"/>
    <property type="evidence" value="ECO:0007669"/>
    <property type="project" value="InterPro"/>
</dbReference>
<comment type="catalytic activity">
    <reaction evidence="19">
        <text>gamma-carotene = all-trans-beta-carotene</text>
        <dbReference type="Rhea" id="RHEA:32239"/>
        <dbReference type="ChEBI" id="CHEBI:17579"/>
        <dbReference type="ChEBI" id="CHEBI:27740"/>
        <dbReference type="EC" id="5.5.1.19"/>
    </reaction>
</comment>
<keyword evidence="14 21" id="KW-0862">Zinc</keyword>
<evidence type="ECO:0000256" key="22">
    <source>
        <dbReference type="SAM" id="MobiDB-lite"/>
    </source>
</evidence>
<evidence type="ECO:0000256" key="17">
    <source>
        <dbReference type="ARBA" id="ARBA00023235"/>
    </source>
</evidence>
<dbReference type="SUPFAM" id="SSF57938">
    <property type="entry name" value="DnaJ/Hsp40 cysteine-rich domain"/>
    <property type="match status" value="1"/>
</dbReference>
<keyword evidence="16 23" id="KW-0472">Membrane</keyword>
<gene>
    <name evidence="26" type="ORF">L486_06601</name>
</gene>
<evidence type="ECO:0000256" key="6">
    <source>
        <dbReference type="ARBA" id="ARBA00012242"/>
    </source>
</evidence>
<reference evidence="26 27" key="1">
    <citation type="submission" date="2013-07" db="EMBL/GenBank/DDBJ databases">
        <title>The Genome Sequence of Kwoniella mangroviensis CBS10435.</title>
        <authorList>
            <consortium name="The Broad Institute Genome Sequencing Platform"/>
            <person name="Cuomo C."/>
            <person name="Litvintseva A."/>
            <person name="Chen Y."/>
            <person name="Heitman J."/>
            <person name="Sun S."/>
            <person name="Springer D."/>
            <person name="Dromer F."/>
            <person name="Young S.K."/>
            <person name="Zeng Q."/>
            <person name="Gargeya S."/>
            <person name="Fitzgerald M."/>
            <person name="Abouelleil A."/>
            <person name="Alvarado L."/>
            <person name="Berlin A.M."/>
            <person name="Chapman S.B."/>
            <person name="Dewar J."/>
            <person name="Goldberg J."/>
            <person name="Griggs A."/>
            <person name="Gujja S."/>
            <person name="Hansen M."/>
            <person name="Howarth C."/>
            <person name="Imamovic A."/>
            <person name="Larimer J."/>
            <person name="McCowan C."/>
            <person name="Murphy C."/>
            <person name="Pearson M."/>
            <person name="Priest M."/>
            <person name="Roberts A."/>
            <person name="Saif S."/>
            <person name="Shea T."/>
            <person name="Sykes S."/>
            <person name="Wortman J."/>
            <person name="Nusbaum C."/>
            <person name="Birren B."/>
        </authorList>
    </citation>
    <scope>NUCLEOTIDE SEQUENCE [LARGE SCALE GENOMIC DNA]</scope>
    <source>
        <strain evidence="26 27">CBS 10435</strain>
    </source>
</reference>
<evidence type="ECO:0000256" key="9">
    <source>
        <dbReference type="ARBA" id="ARBA00022692"/>
    </source>
</evidence>
<feature type="transmembrane region" description="Helical" evidence="23">
    <location>
        <begin position="537"/>
        <end position="554"/>
    </location>
</feature>
<feature type="zinc finger region" description="CR-type" evidence="21">
    <location>
        <begin position="129"/>
        <end position="212"/>
    </location>
</feature>
<dbReference type="InterPro" id="IPR002060">
    <property type="entry name" value="Squ/phyt_synthse"/>
</dbReference>
<evidence type="ECO:0000256" key="18">
    <source>
        <dbReference type="ARBA" id="ARBA00023268"/>
    </source>
</evidence>
<dbReference type="OrthoDB" id="550424at2759"/>
<evidence type="ECO:0000256" key="5">
    <source>
        <dbReference type="ARBA" id="ARBA00008406"/>
    </source>
</evidence>
<dbReference type="PANTHER" id="PTHR43888">
    <property type="entry name" value="DNAJ-LIKE-2, ISOFORM A-RELATED"/>
    <property type="match status" value="1"/>
</dbReference>
<feature type="transmembrane region" description="Helical" evidence="23">
    <location>
        <begin position="454"/>
        <end position="471"/>
    </location>
</feature>
<dbReference type="PRINTS" id="PR00625">
    <property type="entry name" value="JDOMAIN"/>
</dbReference>
<dbReference type="PROSITE" id="PS50076">
    <property type="entry name" value="DNAJ_2"/>
    <property type="match status" value="1"/>
</dbReference>
<dbReference type="FunFam" id="2.60.260.20:FF:000003">
    <property type="entry name" value="DnaJ subfamily A member 2"/>
    <property type="match status" value="1"/>
</dbReference>
<proteinExistence type="inferred from homology"/>
<dbReference type="FunFam" id="2.10.230.10:FF:000001">
    <property type="entry name" value="DnaJ subfamily A member 2"/>
    <property type="match status" value="1"/>
</dbReference>